<dbReference type="Proteomes" id="UP001489004">
    <property type="component" value="Unassembled WGS sequence"/>
</dbReference>
<dbReference type="EMBL" id="JALJOR010000008">
    <property type="protein sequence ID" value="KAK9812984.1"/>
    <property type="molecule type" value="Genomic_DNA"/>
</dbReference>
<accession>A0AAW1PYQ3</accession>
<dbReference type="Gene3D" id="2.60.120.10">
    <property type="entry name" value="Jelly Rolls"/>
    <property type="match status" value="1"/>
</dbReference>
<keyword evidence="3" id="KW-1185">Reference proteome</keyword>
<gene>
    <name evidence="2" type="ORF">WJX72_006803</name>
</gene>
<sequence>MLCASSQPLPDAPLAGSILSSVVEENGGRVIPFNSSVGQSVLVPQGLVHYTLNDNCTPSKFISVFNNKDPGVLTAYQNLLRLSPDVLLATTGQTQAALNAAAPKAQAVFVLSPPCLARCGLAASTG</sequence>
<dbReference type="InterPro" id="IPR006045">
    <property type="entry name" value="Cupin_1"/>
</dbReference>
<dbReference type="SUPFAM" id="SSF51182">
    <property type="entry name" value="RmlC-like cupins"/>
    <property type="match status" value="1"/>
</dbReference>
<comment type="caution">
    <text evidence="2">The sequence shown here is derived from an EMBL/GenBank/DDBJ whole genome shotgun (WGS) entry which is preliminary data.</text>
</comment>
<feature type="domain" description="Cupin type-1" evidence="1">
    <location>
        <begin position="16"/>
        <end position="89"/>
    </location>
</feature>
<dbReference type="InterPro" id="IPR011051">
    <property type="entry name" value="RmlC_Cupin_sf"/>
</dbReference>
<evidence type="ECO:0000259" key="1">
    <source>
        <dbReference type="Pfam" id="PF00190"/>
    </source>
</evidence>
<organism evidence="2 3">
    <name type="scientific">[Myrmecia] bisecta</name>
    <dbReference type="NCBI Taxonomy" id="41462"/>
    <lineage>
        <taxon>Eukaryota</taxon>
        <taxon>Viridiplantae</taxon>
        <taxon>Chlorophyta</taxon>
        <taxon>core chlorophytes</taxon>
        <taxon>Trebouxiophyceae</taxon>
        <taxon>Trebouxiales</taxon>
        <taxon>Trebouxiaceae</taxon>
        <taxon>Myrmecia</taxon>
    </lineage>
</organism>
<dbReference type="InterPro" id="IPR014710">
    <property type="entry name" value="RmlC-like_jellyroll"/>
</dbReference>
<reference evidence="2 3" key="1">
    <citation type="journal article" date="2024" name="Nat. Commun.">
        <title>Phylogenomics reveals the evolutionary origins of lichenization in chlorophyte algae.</title>
        <authorList>
            <person name="Puginier C."/>
            <person name="Libourel C."/>
            <person name="Otte J."/>
            <person name="Skaloud P."/>
            <person name="Haon M."/>
            <person name="Grisel S."/>
            <person name="Petersen M."/>
            <person name="Berrin J.G."/>
            <person name="Delaux P.M."/>
            <person name="Dal Grande F."/>
            <person name="Keller J."/>
        </authorList>
    </citation>
    <scope>NUCLEOTIDE SEQUENCE [LARGE SCALE GENOMIC DNA]</scope>
    <source>
        <strain evidence="2 3">SAG 2043</strain>
    </source>
</reference>
<evidence type="ECO:0000313" key="3">
    <source>
        <dbReference type="Proteomes" id="UP001489004"/>
    </source>
</evidence>
<proteinExistence type="predicted"/>
<protein>
    <recommendedName>
        <fullName evidence="1">Cupin type-1 domain-containing protein</fullName>
    </recommendedName>
</protein>
<dbReference type="Pfam" id="PF00190">
    <property type="entry name" value="Cupin_1"/>
    <property type="match status" value="1"/>
</dbReference>
<evidence type="ECO:0000313" key="2">
    <source>
        <dbReference type="EMBL" id="KAK9812984.1"/>
    </source>
</evidence>
<name>A0AAW1PYQ3_9CHLO</name>
<dbReference type="AlphaFoldDB" id="A0AAW1PYQ3"/>